<organism evidence="1 2">
    <name type="scientific">Kordia algicida OT-1</name>
    <dbReference type="NCBI Taxonomy" id="391587"/>
    <lineage>
        <taxon>Bacteria</taxon>
        <taxon>Pseudomonadati</taxon>
        <taxon>Bacteroidota</taxon>
        <taxon>Flavobacteriia</taxon>
        <taxon>Flavobacteriales</taxon>
        <taxon>Flavobacteriaceae</taxon>
        <taxon>Kordia</taxon>
    </lineage>
</organism>
<dbReference type="RefSeq" id="WP_007095094.1">
    <property type="nucleotide sequence ID" value="NZ_CP142125.1"/>
</dbReference>
<dbReference type="EMBL" id="ABIB01000001">
    <property type="protein sequence ID" value="EDP98081.1"/>
    <property type="molecule type" value="Genomic_DNA"/>
</dbReference>
<evidence type="ECO:0000313" key="2">
    <source>
        <dbReference type="Proteomes" id="UP000002945"/>
    </source>
</evidence>
<name>A9DJD8_9FLAO</name>
<protein>
    <submittedName>
        <fullName evidence="1">Uncharacterized protein</fullName>
    </submittedName>
</protein>
<dbReference type="STRING" id="391587.KAOT1_12727"/>
<accession>A9DJD8</accession>
<gene>
    <name evidence="1" type="ORF">KAOT1_12727</name>
</gene>
<keyword evidence="2" id="KW-1185">Reference proteome</keyword>
<comment type="caution">
    <text evidence="1">The sequence shown here is derived from an EMBL/GenBank/DDBJ whole genome shotgun (WGS) entry which is preliminary data.</text>
</comment>
<evidence type="ECO:0000313" key="1">
    <source>
        <dbReference type="EMBL" id="EDP98081.1"/>
    </source>
</evidence>
<reference evidence="1 2" key="1">
    <citation type="journal article" date="2011" name="J. Bacteriol.">
        <title>Genome sequence of the algicidal bacterium Kordia algicida OT-1.</title>
        <authorList>
            <person name="Lee H.S."/>
            <person name="Kang S.G."/>
            <person name="Kwon K.K."/>
            <person name="Lee J.H."/>
            <person name="Kim S.J."/>
        </authorList>
    </citation>
    <scope>NUCLEOTIDE SEQUENCE [LARGE SCALE GENOMIC DNA]</scope>
    <source>
        <strain evidence="1 2">OT-1</strain>
    </source>
</reference>
<dbReference type="Proteomes" id="UP000002945">
    <property type="component" value="Unassembled WGS sequence"/>
</dbReference>
<dbReference type="AlphaFoldDB" id="A9DJD8"/>
<dbReference type="HOGENOM" id="CLU_2861923_0_0_10"/>
<sequence length="62" mass="6957">MKKRNIEKLQLKKAAISNLNADKSVGGTGDTQFCLSYNFCETIDYSACNGEFICQIYTSPQR</sequence>
<proteinExistence type="predicted"/>
<dbReference type="OrthoDB" id="1451592at2"/>